<reference evidence="2 3" key="1">
    <citation type="submission" date="2024-10" db="EMBL/GenBank/DDBJ databases">
        <authorList>
            <person name="Topkara A.R."/>
            <person name="Saygin H."/>
        </authorList>
    </citation>
    <scope>NUCLEOTIDE SEQUENCE [LARGE SCALE GENOMIC DNA]</scope>
    <source>
        <strain evidence="2 3">M3C6</strain>
    </source>
</reference>
<dbReference type="Pfam" id="PF02624">
    <property type="entry name" value="YcaO"/>
    <property type="match status" value="1"/>
</dbReference>
<accession>A0ABW7A9W9</accession>
<dbReference type="Gene3D" id="3.30.1330.230">
    <property type="match status" value="1"/>
</dbReference>
<dbReference type="PANTHER" id="PTHR37809:SF1">
    <property type="entry name" value="RIBOSOMAL PROTEIN S12 METHYLTHIOTRANSFERASE ACCESSORY FACTOR YCAO"/>
    <property type="match status" value="1"/>
</dbReference>
<dbReference type="Proteomes" id="UP001603978">
    <property type="component" value="Unassembled WGS sequence"/>
</dbReference>
<sequence>MASSRPRQDHRAWGGAEGAGRAFCEVERAVPVDEAGQRAAAALAALGLRAELLDAGGGRDPTAWWCGLLGGAADASPLACGMGKGRPAEARVGALFEALEHYLTGPAGFDPADVEPAPPAGIAAGPLRADACALLLARMPGRRMACLPYRPLGGGREALVPLFLSAPWYVETGGARLRELAGDDCDYAHLMRYSCNSGSATGVTAAEALLHALNEAIERDALSLLLVRAFLSRGGFRPRLIDPETLPHGHARAYETAGRLTGSPVHLLDITSDVGVPTMLAYTAPTSRHPHRRGAGTSLSPAYAAWRALTELVQVTLGEGLSRSGAPARGDLAGLAAHPALRACGRFDLTGLLREARLVPFPQAAEAAGPPGGQLRKVTAMLAARGHTAYHRTVCALPGGVTAVHVIVPALERFMLVTDGNLVLPSRRGQAAAAGKVSESMPPDWRSHQ</sequence>
<keyword evidence="3" id="KW-1185">Reference proteome</keyword>
<name>A0ABW7A9W9_9ACTN</name>
<evidence type="ECO:0000313" key="2">
    <source>
        <dbReference type="EMBL" id="MFG1704135.1"/>
    </source>
</evidence>
<evidence type="ECO:0000259" key="1">
    <source>
        <dbReference type="PROSITE" id="PS51664"/>
    </source>
</evidence>
<dbReference type="PANTHER" id="PTHR37809">
    <property type="entry name" value="RIBOSOMAL PROTEIN S12 METHYLTHIOTRANSFERASE ACCESSORY FACTOR YCAO"/>
    <property type="match status" value="1"/>
</dbReference>
<dbReference type="PROSITE" id="PS51664">
    <property type="entry name" value="YCAO"/>
    <property type="match status" value="1"/>
</dbReference>
<dbReference type="EMBL" id="JBICRM010000007">
    <property type="protein sequence ID" value="MFG1704135.1"/>
    <property type="molecule type" value="Genomic_DNA"/>
</dbReference>
<comment type="caution">
    <text evidence="2">The sequence shown here is derived from an EMBL/GenBank/DDBJ whole genome shotgun (WGS) entry which is preliminary data.</text>
</comment>
<organism evidence="2 3">
    <name type="scientific">Nonomuraea marmarensis</name>
    <dbReference type="NCBI Taxonomy" id="3351344"/>
    <lineage>
        <taxon>Bacteria</taxon>
        <taxon>Bacillati</taxon>
        <taxon>Actinomycetota</taxon>
        <taxon>Actinomycetes</taxon>
        <taxon>Streptosporangiales</taxon>
        <taxon>Streptosporangiaceae</taxon>
        <taxon>Nonomuraea</taxon>
    </lineage>
</organism>
<feature type="domain" description="YcaO" evidence="1">
    <location>
        <begin position="81"/>
        <end position="449"/>
    </location>
</feature>
<dbReference type="InterPro" id="IPR003776">
    <property type="entry name" value="YcaO-like_dom"/>
</dbReference>
<proteinExistence type="predicted"/>
<protein>
    <submittedName>
        <fullName evidence="2">YcaO-like family protein</fullName>
    </submittedName>
</protein>
<gene>
    <name evidence="2" type="ORF">ACFLIM_13175</name>
</gene>
<evidence type="ECO:0000313" key="3">
    <source>
        <dbReference type="Proteomes" id="UP001603978"/>
    </source>
</evidence>
<dbReference type="RefSeq" id="WP_393164913.1">
    <property type="nucleotide sequence ID" value="NZ_JBICRM010000007.1"/>
</dbReference>